<evidence type="ECO:0000256" key="1">
    <source>
        <dbReference type="SAM" id="Coils"/>
    </source>
</evidence>
<comment type="caution">
    <text evidence="4">The sequence shown here is derived from an EMBL/GenBank/DDBJ whole genome shotgun (WGS) entry which is preliminary data.</text>
</comment>
<dbReference type="PANTHER" id="PTHR41302:SF2">
    <property type="entry name" value="PRESPORE SPECIFIC TRANSCRIPTIONAL ACTIVATOR RSFA"/>
    <property type="match status" value="1"/>
</dbReference>
<dbReference type="PANTHER" id="PTHR41302">
    <property type="entry name" value="PRESPORE-SPECIFIC TRANSCRIPTIONAL REGULATOR RSFA-RELATED"/>
    <property type="match status" value="1"/>
</dbReference>
<evidence type="ECO:0000259" key="3">
    <source>
        <dbReference type="PROSITE" id="PS51294"/>
    </source>
</evidence>
<name>A0A917WQ38_9BACI</name>
<dbReference type="PROSITE" id="PS51294">
    <property type="entry name" value="HTH_MYB"/>
    <property type="match status" value="1"/>
</dbReference>
<dbReference type="InterPro" id="IPR009057">
    <property type="entry name" value="Homeodomain-like_sf"/>
</dbReference>
<dbReference type="AlphaFoldDB" id="A0A917WQ38"/>
<dbReference type="EMBL" id="BMLG01000001">
    <property type="protein sequence ID" value="GGM20514.1"/>
    <property type="molecule type" value="Genomic_DNA"/>
</dbReference>
<evidence type="ECO:0000259" key="2">
    <source>
        <dbReference type="PROSITE" id="PS50090"/>
    </source>
</evidence>
<reference evidence="4" key="2">
    <citation type="submission" date="2020-09" db="EMBL/GenBank/DDBJ databases">
        <authorList>
            <person name="Sun Q."/>
            <person name="Zhou Y."/>
        </authorList>
    </citation>
    <scope>NUCLEOTIDE SEQUENCE</scope>
    <source>
        <strain evidence="4">CGMCC 1.6333</strain>
    </source>
</reference>
<dbReference type="Pfam" id="PF13921">
    <property type="entry name" value="Myb_DNA-bind_6"/>
    <property type="match status" value="1"/>
</dbReference>
<organism evidence="4 5">
    <name type="scientific">Paraliobacillus quinghaiensis</name>
    <dbReference type="NCBI Taxonomy" id="470815"/>
    <lineage>
        <taxon>Bacteria</taxon>
        <taxon>Bacillati</taxon>
        <taxon>Bacillota</taxon>
        <taxon>Bacilli</taxon>
        <taxon>Bacillales</taxon>
        <taxon>Bacillaceae</taxon>
        <taxon>Paraliobacillus</taxon>
    </lineage>
</organism>
<sequence length="157" mass="18212">MSAIRQDAWTNDEDILLAETVLRYIHDGKTQLEAFKEVGKRLARTPAACGFRWNASIRKQYQQEIDAAKKERKKQASEINYAPADEMNHQLTLEAAISILEKVKGNYDVFEKRKTIDYQQLHSLVEENNALKKQVAKYEETLAEMQKLWGGFDKLTY</sequence>
<reference evidence="4" key="1">
    <citation type="journal article" date="2014" name="Int. J. Syst. Evol. Microbiol.">
        <title>Complete genome sequence of Corynebacterium casei LMG S-19264T (=DSM 44701T), isolated from a smear-ripened cheese.</title>
        <authorList>
            <consortium name="US DOE Joint Genome Institute (JGI-PGF)"/>
            <person name="Walter F."/>
            <person name="Albersmeier A."/>
            <person name="Kalinowski J."/>
            <person name="Ruckert C."/>
        </authorList>
    </citation>
    <scope>NUCLEOTIDE SEQUENCE</scope>
    <source>
        <strain evidence="4">CGMCC 1.6333</strain>
    </source>
</reference>
<dbReference type="InterPro" id="IPR014243">
    <property type="entry name" value="RsfA-like"/>
</dbReference>
<keyword evidence="1" id="KW-0175">Coiled coil</keyword>
<dbReference type="NCBIfam" id="TIGR02894">
    <property type="entry name" value="DNA_bind_RsfA"/>
    <property type="match status" value="1"/>
</dbReference>
<dbReference type="OrthoDB" id="2845592at2"/>
<keyword evidence="5" id="KW-1185">Reference proteome</keyword>
<dbReference type="SUPFAM" id="SSF46689">
    <property type="entry name" value="Homeodomain-like"/>
    <property type="match status" value="1"/>
</dbReference>
<feature type="coiled-coil region" evidence="1">
    <location>
        <begin position="121"/>
        <end position="148"/>
    </location>
</feature>
<dbReference type="RefSeq" id="WP_117152998.1">
    <property type="nucleotide sequence ID" value="NZ_BMLG01000001.1"/>
</dbReference>
<dbReference type="InterPro" id="IPR017930">
    <property type="entry name" value="Myb_dom"/>
</dbReference>
<dbReference type="PROSITE" id="PS50090">
    <property type="entry name" value="MYB_LIKE"/>
    <property type="match status" value="1"/>
</dbReference>
<evidence type="ECO:0000313" key="4">
    <source>
        <dbReference type="EMBL" id="GGM20514.1"/>
    </source>
</evidence>
<dbReference type="GO" id="GO:0003677">
    <property type="term" value="F:DNA binding"/>
    <property type="evidence" value="ECO:0007669"/>
    <property type="project" value="UniProtKB-KW"/>
</dbReference>
<protein>
    <submittedName>
        <fullName evidence="4">DNA-binding protein</fullName>
    </submittedName>
</protein>
<proteinExistence type="predicted"/>
<gene>
    <name evidence="4" type="ORF">GCM10011351_02960</name>
</gene>
<dbReference type="Proteomes" id="UP000618460">
    <property type="component" value="Unassembled WGS sequence"/>
</dbReference>
<evidence type="ECO:0000313" key="5">
    <source>
        <dbReference type="Proteomes" id="UP000618460"/>
    </source>
</evidence>
<keyword evidence="4" id="KW-0238">DNA-binding</keyword>
<dbReference type="InterPro" id="IPR001005">
    <property type="entry name" value="SANT/Myb"/>
</dbReference>
<accession>A0A917WQ38</accession>
<feature type="domain" description="Myb-like" evidence="2">
    <location>
        <begin position="1"/>
        <end position="57"/>
    </location>
</feature>
<feature type="domain" description="HTH myb-type" evidence="3">
    <location>
        <begin position="1"/>
        <end position="61"/>
    </location>
</feature>